<proteinExistence type="predicted"/>
<dbReference type="EMBL" id="JADOUF010000001">
    <property type="protein sequence ID" value="MBG6140242.1"/>
    <property type="molecule type" value="Genomic_DNA"/>
</dbReference>
<gene>
    <name evidence="1" type="ORF">IW245_006436</name>
</gene>
<name>A0A8J7GNA6_9ACTN</name>
<comment type="caution">
    <text evidence="1">The sequence shown here is derived from an EMBL/GenBank/DDBJ whole genome shotgun (WGS) entry which is preliminary data.</text>
</comment>
<dbReference type="Proteomes" id="UP000622552">
    <property type="component" value="Unassembled WGS sequence"/>
</dbReference>
<keyword evidence="2" id="KW-1185">Reference proteome</keyword>
<protein>
    <submittedName>
        <fullName evidence="1">Uncharacterized protein</fullName>
    </submittedName>
</protein>
<dbReference type="AlphaFoldDB" id="A0A8J7GNA6"/>
<organism evidence="1 2">
    <name type="scientific">Longispora fulva</name>
    <dbReference type="NCBI Taxonomy" id="619741"/>
    <lineage>
        <taxon>Bacteria</taxon>
        <taxon>Bacillati</taxon>
        <taxon>Actinomycetota</taxon>
        <taxon>Actinomycetes</taxon>
        <taxon>Micromonosporales</taxon>
        <taxon>Micromonosporaceae</taxon>
        <taxon>Longispora</taxon>
    </lineage>
</organism>
<accession>A0A8J7GNA6</accession>
<reference evidence="1" key="1">
    <citation type="submission" date="2020-11" db="EMBL/GenBank/DDBJ databases">
        <title>Sequencing the genomes of 1000 actinobacteria strains.</title>
        <authorList>
            <person name="Klenk H.-P."/>
        </authorList>
    </citation>
    <scope>NUCLEOTIDE SEQUENCE</scope>
    <source>
        <strain evidence="1">DSM 45356</strain>
    </source>
</reference>
<evidence type="ECO:0000313" key="1">
    <source>
        <dbReference type="EMBL" id="MBG6140242.1"/>
    </source>
</evidence>
<sequence length="124" mass="13596">MASPRYSKTKGRDAENAVVDYLRAQGFANVERRRLAGANDRGDLTGLPGVVVEVKAEKSYKVKEWLREAETERANDAADLGVVWAKIPGGTDPGQWVVMMTGETFVRECLRGWFGVVDAPTGPQ</sequence>
<dbReference type="RefSeq" id="WP_197006807.1">
    <property type="nucleotide sequence ID" value="NZ_BONS01000006.1"/>
</dbReference>
<evidence type="ECO:0000313" key="2">
    <source>
        <dbReference type="Proteomes" id="UP000622552"/>
    </source>
</evidence>